<accession>A0ABR1AK32</accession>
<evidence type="ECO:0000256" key="6">
    <source>
        <dbReference type="ARBA" id="ARBA00022989"/>
    </source>
</evidence>
<comment type="subcellular location">
    <subcellularLocation>
        <location evidence="1">Cell membrane</location>
        <topology evidence="1">Single-pass type I membrane protein</topology>
    </subcellularLocation>
</comment>
<evidence type="ECO:0000256" key="12">
    <source>
        <dbReference type="SAM" id="Phobius"/>
    </source>
</evidence>
<dbReference type="InterPro" id="IPR040326">
    <property type="entry name" value="HAP2/GCS1"/>
</dbReference>
<keyword evidence="9" id="KW-1015">Disulfide bond</keyword>
<feature type="region of interest" description="Disordered" evidence="11">
    <location>
        <begin position="586"/>
        <end position="615"/>
    </location>
</feature>
<keyword evidence="7" id="KW-0446">Lipid-binding</keyword>
<evidence type="ECO:0000256" key="9">
    <source>
        <dbReference type="ARBA" id="ARBA00023157"/>
    </source>
</evidence>
<keyword evidence="6 12" id="KW-1133">Transmembrane helix</keyword>
<comment type="caution">
    <text evidence="15">The sequence shown here is derived from an EMBL/GenBank/DDBJ whole genome shotgun (WGS) entry which is preliminary data.</text>
</comment>
<dbReference type="Pfam" id="PF10699">
    <property type="entry name" value="HAP2-GCS1"/>
    <property type="match status" value="2"/>
</dbReference>
<evidence type="ECO:0000256" key="3">
    <source>
        <dbReference type="ARBA" id="ARBA00022475"/>
    </source>
</evidence>
<dbReference type="InterPro" id="IPR018928">
    <property type="entry name" value="HAP2/GCS1_dom"/>
</dbReference>
<evidence type="ECO:0000259" key="14">
    <source>
        <dbReference type="Pfam" id="PF10699"/>
    </source>
</evidence>
<organism evidence="15 16">
    <name type="scientific">Polyplax serrata</name>
    <name type="common">Common mouse louse</name>
    <dbReference type="NCBI Taxonomy" id="468196"/>
    <lineage>
        <taxon>Eukaryota</taxon>
        <taxon>Metazoa</taxon>
        <taxon>Ecdysozoa</taxon>
        <taxon>Arthropoda</taxon>
        <taxon>Hexapoda</taxon>
        <taxon>Insecta</taxon>
        <taxon>Pterygota</taxon>
        <taxon>Neoptera</taxon>
        <taxon>Paraneoptera</taxon>
        <taxon>Psocodea</taxon>
        <taxon>Troctomorpha</taxon>
        <taxon>Phthiraptera</taxon>
        <taxon>Anoplura</taxon>
        <taxon>Polyplacidae</taxon>
        <taxon>Polyplax</taxon>
    </lineage>
</organism>
<dbReference type="EMBL" id="JAWJWF010000047">
    <property type="protein sequence ID" value="KAK6621655.1"/>
    <property type="molecule type" value="Genomic_DNA"/>
</dbReference>
<feature type="region of interest" description="Disordered" evidence="11">
    <location>
        <begin position="1054"/>
        <end position="1089"/>
    </location>
</feature>
<gene>
    <name evidence="15" type="ORF">RUM44_001462</name>
</gene>
<keyword evidence="4 12" id="KW-0812">Transmembrane</keyword>
<evidence type="ECO:0000256" key="13">
    <source>
        <dbReference type="SAM" id="SignalP"/>
    </source>
</evidence>
<evidence type="ECO:0000256" key="2">
    <source>
        <dbReference type="ARBA" id="ARBA00010929"/>
    </source>
</evidence>
<name>A0ABR1AK32_POLSC</name>
<keyword evidence="8 12" id="KW-0472">Membrane</keyword>
<keyword evidence="5 13" id="KW-0732">Signal</keyword>
<evidence type="ECO:0000256" key="7">
    <source>
        <dbReference type="ARBA" id="ARBA00023121"/>
    </source>
</evidence>
<protein>
    <recommendedName>
        <fullName evidence="14">Generative cell specific-1/HAP2 domain-containing protein</fullName>
    </recommendedName>
</protein>
<sequence>MKINVFVHVLHLMVSSVAAAETLHKCESQIELRAVLLSCPTKDTGCDDDDPLSQAMASEEAQIFQSTQKNYKTLKEDRERGYPNAVKDCKRKLVITLKIKNAGKIPCDDEYIVIDHVFDPLTGGRGRLLTPVVLKIRQEQMIQLYGLQFQRVVNNDPYEEQKDTEKFCSVDLDNPSCGIAMYDGKPIPFSEGFCCSCDPVLNTKRQLSTVSHGDSLMYRDTKLISHGKNRFAARKGSAVGSVVTPDPIKLRGENEKVSSKTDTDFDDDKEVGCVVRGFSKEIPNYLIEHDRKIVCDKDDFLRDLSNLRDEKIREEKVPGCSEFALNVKSFTKEPRVKASGAGSGATDASKPECVAPTVNLEVGKSNDKEKLSSSGNSLNNAMLLKDLFGTLSEQDTRDEYHSSSANQVTRGKRENLKDPLYDEDESSLDDKLIKFINAKKRLPGRRKRLLELSHNRFRKVPTRNTDETCNYPPCPPLECRKQPPPKYFFSHDKSIIRPQTVIQGCENGTCTSSDDVDYDADTSAGREQVENNLSKNEENSQQFKAENELKYRKHGQQNNGLKSYDSLKQSRRKFNEGDMARAFHKHEGHSMGASSDEEKENQNEAEEEKSHGNNKNIKNFLLRSHDELHKTKSFTENRNRDRQRISSQMVKCHNKNTMVHDENKQADKSGDYAKGFRAYNKDKKTETLLFNSEEEERNYNAMQKLKQQQQNTDSLLWNAPAQESKNVDSNKKYTPEYEQRGSEENPEQLEEKQKDVEQQFLKDHDMRNDNEGLLSESRRKLVKNGDETSRNRMYNPMRPVESDTGNVEFNVEIYRKPIIQFALPRGHIKMKEYLRSRIEPAKSVEGHQLDNMIVSTYQRQGTAGRQHPQVMFQNPKSYYASNKDRIYGTQQGLYRKQWAMRQPNEGLRQNPAVSQMAGPAKVQSPAFTGRQMTPVRFDKYMHKKLSPQNLGDVSNFKGFQKQQIKQQRSRQNLVADIESDEHPHEFVKNADFHMRREYMLQNGKPQSQFGNNEEREYVDVYNLAKSRLKRATAYSFEPARGFLKSEIEAGDHHLSEEGSDLVHKLESCSVQRKTDSRTDEDEQSRDDRKADKLSFDFDLSSETLKFLEENKLKSRENRSTSAGKPNGKEILSDRERLIRSYATAPDYVLNKMKMKLKGKRETEGDANETPRMCRECENGSEETAHCMRLGEQWYNVYAIRKPVVAQIVGIQIFDKHSLCDGSTQWRDLTKGKMIRIGTFLPKAEDELPTISMSFVGGKTKKPTFAVDPDKYLLLIPSELSDVKSGYSPQFDAGPEEYLIVKSNDVTTGGECNMIGTSFEAFARQPDRCSRPRGSCLKRQPVDLWREDMEAKIRGKRGKYFVENFGTVPNSPIKTYTNLSGEYLALEYYGEHTSTIEIEVKADFNALIRKGSNAQIPSVYIDGTSPKKAEIILSVLNVGLTTSYFRPRLGDCPPDLDPAWCPLEGPLVTIPPQQRHDFKLDLSGILPPNKIHMTVQVLNHLNKKIAYRKIVIKKGDRCICAFHCKCNCIGSADGRTCHKMALEEYRAAGYIGSFPFRGGAAASATDSIKSNIRVIFLTAAYVLLFMGVVKGIVGIFWRKLGITGTRIIVGSRKLTKYYEAELKCCCVLFDECGFPVHPTTCDPVQIVPLWVEVIINFFFFFLYPLRGIWFMLMSLPCCTIVIEMCDGNSEHFENEPDRSPLLGKTQQPAGFSYHVTTHINKQGKEGEHLSYLPYKGDDDPLEEDDTEFVLQEMKRYRKKVALL</sequence>
<evidence type="ECO:0000256" key="11">
    <source>
        <dbReference type="SAM" id="MobiDB-lite"/>
    </source>
</evidence>
<evidence type="ECO:0000313" key="16">
    <source>
        <dbReference type="Proteomes" id="UP001359485"/>
    </source>
</evidence>
<evidence type="ECO:0000256" key="5">
    <source>
        <dbReference type="ARBA" id="ARBA00022729"/>
    </source>
</evidence>
<evidence type="ECO:0000256" key="8">
    <source>
        <dbReference type="ARBA" id="ARBA00023136"/>
    </source>
</evidence>
<evidence type="ECO:0000256" key="4">
    <source>
        <dbReference type="ARBA" id="ARBA00022692"/>
    </source>
</evidence>
<dbReference type="Proteomes" id="UP001359485">
    <property type="component" value="Unassembled WGS sequence"/>
</dbReference>
<proteinExistence type="inferred from homology"/>
<feature type="signal peptide" evidence="13">
    <location>
        <begin position="1"/>
        <end position="19"/>
    </location>
</feature>
<feature type="compositionally biased region" description="Acidic residues" evidence="11">
    <location>
        <begin position="595"/>
        <end position="607"/>
    </location>
</feature>
<comment type="similarity">
    <text evidence="2">Belongs to the HAP2/GCS1 family.</text>
</comment>
<evidence type="ECO:0000256" key="10">
    <source>
        <dbReference type="ARBA" id="ARBA00023279"/>
    </source>
</evidence>
<keyword evidence="10" id="KW-0278">Fertilization</keyword>
<evidence type="ECO:0000313" key="15">
    <source>
        <dbReference type="EMBL" id="KAK6621655.1"/>
    </source>
</evidence>
<feature type="transmembrane region" description="Helical" evidence="12">
    <location>
        <begin position="1652"/>
        <end position="1674"/>
    </location>
</feature>
<reference evidence="15 16" key="1">
    <citation type="submission" date="2023-09" db="EMBL/GenBank/DDBJ databases">
        <title>Genomes of two closely related lineages of the louse Polyplax serrata with different host specificities.</title>
        <authorList>
            <person name="Martinu J."/>
            <person name="Tarabai H."/>
            <person name="Stefka J."/>
            <person name="Hypsa V."/>
        </authorList>
    </citation>
    <scope>NUCLEOTIDE SEQUENCE [LARGE SCALE GENOMIC DNA]</scope>
    <source>
        <strain evidence="15">98ZLc_SE</strain>
    </source>
</reference>
<feature type="compositionally biased region" description="Basic and acidic residues" evidence="11">
    <location>
        <begin position="725"/>
        <end position="769"/>
    </location>
</feature>
<dbReference type="PANTHER" id="PTHR31764:SF0">
    <property type="entry name" value="GENERATIVE CELL SPECIFIC-1_HAP2 DOMAIN-CONTAINING PROTEIN"/>
    <property type="match status" value="1"/>
</dbReference>
<feature type="transmembrane region" description="Helical" evidence="12">
    <location>
        <begin position="1573"/>
        <end position="1596"/>
    </location>
</feature>
<feature type="domain" description="Generative cell specific-1/HAP2" evidence="14">
    <location>
        <begin position="1171"/>
        <end position="1512"/>
    </location>
</feature>
<feature type="compositionally biased region" description="Basic and acidic residues" evidence="11">
    <location>
        <begin position="1054"/>
        <end position="1077"/>
    </location>
</feature>
<feature type="region of interest" description="Disordered" evidence="11">
    <location>
        <begin position="719"/>
        <end position="769"/>
    </location>
</feature>
<evidence type="ECO:0000256" key="1">
    <source>
        <dbReference type="ARBA" id="ARBA00004251"/>
    </source>
</evidence>
<feature type="region of interest" description="Disordered" evidence="11">
    <location>
        <begin position="512"/>
        <end position="543"/>
    </location>
</feature>
<keyword evidence="16" id="KW-1185">Reference proteome</keyword>
<keyword evidence="3" id="KW-1003">Cell membrane</keyword>
<feature type="compositionally biased region" description="Polar residues" evidence="11">
    <location>
        <begin position="530"/>
        <end position="543"/>
    </location>
</feature>
<feature type="domain" description="Generative cell specific-1/HAP2" evidence="14">
    <location>
        <begin position="88"/>
        <end position="204"/>
    </location>
</feature>
<dbReference type="PANTHER" id="PTHR31764">
    <property type="entry name" value="PROTEIN HAPLESS 2"/>
    <property type="match status" value="1"/>
</dbReference>
<feature type="chain" id="PRO_5046740190" description="Generative cell specific-1/HAP2 domain-containing protein" evidence="13">
    <location>
        <begin position="20"/>
        <end position="1762"/>
    </location>
</feature>